<accession>A0AA36CVM2</accession>
<evidence type="ECO:0000256" key="1">
    <source>
        <dbReference type="ARBA" id="ARBA00004479"/>
    </source>
</evidence>
<feature type="chain" id="PRO_5041411805" description="GOLD domain-containing protein" evidence="8">
    <location>
        <begin position="16"/>
        <end position="213"/>
    </location>
</feature>
<evidence type="ECO:0000256" key="2">
    <source>
        <dbReference type="ARBA" id="ARBA00007104"/>
    </source>
</evidence>
<keyword evidence="11" id="KW-1185">Reference proteome</keyword>
<feature type="transmembrane region" description="Helical" evidence="7">
    <location>
        <begin position="181"/>
        <end position="200"/>
    </location>
</feature>
<proteinExistence type="inferred from homology"/>
<comment type="similarity">
    <text evidence="2">Belongs to the EMP24/GP25L family.</text>
</comment>
<evidence type="ECO:0000256" key="4">
    <source>
        <dbReference type="ARBA" id="ARBA00022729"/>
    </source>
</evidence>
<reference evidence="10" key="1">
    <citation type="submission" date="2023-06" db="EMBL/GenBank/DDBJ databases">
        <authorList>
            <person name="Delattre M."/>
        </authorList>
    </citation>
    <scope>NUCLEOTIDE SEQUENCE</scope>
    <source>
        <strain evidence="10">AF72</strain>
    </source>
</reference>
<dbReference type="GO" id="GO:0016020">
    <property type="term" value="C:membrane"/>
    <property type="evidence" value="ECO:0007669"/>
    <property type="project" value="UniProtKB-SubCell"/>
</dbReference>
<dbReference type="EMBL" id="CATQJA010002642">
    <property type="protein sequence ID" value="CAJ0576185.1"/>
    <property type="molecule type" value="Genomic_DNA"/>
</dbReference>
<dbReference type="InterPro" id="IPR015720">
    <property type="entry name" value="Emp24-like"/>
</dbReference>
<evidence type="ECO:0000313" key="10">
    <source>
        <dbReference type="EMBL" id="CAJ0576185.1"/>
    </source>
</evidence>
<dbReference type="AlphaFoldDB" id="A0AA36CVM2"/>
<dbReference type="InterPro" id="IPR009038">
    <property type="entry name" value="GOLD_dom"/>
</dbReference>
<keyword evidence="3 7" id="KW-0812">Transmembrane</keyword>
<keyword evidence="6 7" id="KW-0472">Membrane</keyword>
<comment type="subcellular location">
    <subcellularLocation>
        <location evidence="1">Membrane</location>
        <topology evidence="1">Single-pass type I membrane protein</topology>
    </subcellularLocation>
</comment>
<evidence type="ECO:0000256" key="5">
    <source>
        <dbReference type="ARBA" id="ARBA00022989"/>
    </source>
</evidence>
<dbReference type="Proteomes" id="UP001177023">
    <property type="component" value="Unassembled WGS sequence"/>
</dbReference>
<evidence type="ECO:0000256" key="6">
    <source>
        <dbReference type="ARBA" id="ARBA00023136"/>
    </source>
</evidence>
<keyword evidence="4 8" id="KW-0732">Signal</keyword>
<protein>
    <recommendedName>
        <fullName evidence="9">GOLD domain-containing protein</fullName>
    </recommendedName>
</protein>
<dbReference type="Pfam" id="PF01105">
    <property type="entry name" value="EMP24_GP25L"/>
    <property type="match status" value="1"/>
</dbReference>
<evidence type="ECO:0000259" key="9">
    <source>
        <dbReference type="SMART" id="SM01190"/>
    </source>
</evidence>
<dbReference type="PANTHER" id="PTHR22811">
    <property type="entry name" value="TRANSMEMBRANE EMP24 DOMAIN-CONTAINING PROTEIN"/>
    <property type="match status" value="1"/>
</dbReference>
<feature type="non-terminal residue" evidence="10">
    <location>
        <position position="213"/>
    </location>
</feature>
<feature type="signal peptide" evidence="8">
    <location>
        <begin position="1"/>
        <end position="15"/>
    </location>
</feature>
<dbReference type="SMART" id="SM01190">
    <property type="entry name" value="EMP24_GP25L"/>
    <property type="match status" value="1"/>
</dbReference>
<feature type="domain" description="GOLD" evidence="9">
    <location>
        <begin position="29"/>
        <end position="205"/>
    </location>
</feature>
<sequence length="213" mass="24729">MDFLFFVVLISLASASTVLNGADRQVSRFMTIDLDSKLTCYYEPLEPGMNVRLNLRTYRSETHQLQLRFSSPSGELSDWQSGQGLVHAYYNVTEIGDYEICIHSATPTRVSLHIYFFDPAHIEAELAKWLEEHELSNNVQEIVKTLVHNLYKIKYAIKYYNQVTGRDQEMQQSNSDNISNYSIAFSCVAVIMAFVQVYLVRRMFFVDQKRIRI</sequence>
<evidence type="ECO:0000256" key="3">
    <source>
        <dbReference type="ARBA" id="ARBA00022692"/>
    </source>
</evidence>
<name>A0AA36CVM2_9BILA</name>
<comment type="caution">
    <text evidence="10">The sequence shown here is derived from an EMBL/GenBank/DDBJ whole genome shotgun (WGS) entry which is preliminary data.</text>
</comment>
<evidence type="ECO:0000256" key="7">
    <source>
        <dbReference type="SAM" id="Phobius"/>
    </source>
</evidence>
<evidence type="ECO:0000256" key="8">
    <source>
        <dbReference type="SAM" id="SignalP"/>
    </source>
</evidence>
<organism evidence="10 11">
    <name type="scientific">Mesorhabditis spiculigera</name>
    <dbReference type="NCBI Taxonomy" id="96644"/>
    <lineage>
        <taxon>Eukaryota</taxon>
        <taxon>Metazoa</taxon>
        <taxon>Ecdysozoa</taxon>
        <taxon>Nematoda</taxon>
        <taxon>Chromadorea</taxon>
        <taxon>Rhabditida</taxon>
        <taxon>Rhabditina</taxon>
        <taxon>Rhabditomorpha</taxon>
        <taxon>Rhabditoidea</taxon>
        <taxon>Rhabditidae</taxon>
        <taxon>Mesorhabditinae</taxon>
        <taxon>Mesorhabditis</taxon>
    </lineage>
</organism>
<gene>
    <name evidence="10" type="ORF">MSPICULIGERA_LOCUS14484</name>
</gene>
<keyword evidence="5 7" id="KW-1133">Transmembrane helix</keyword>
<evidence type="ECO:0000313" key="11">
    <source>
        <dbReference type="Proteomes" id="UP001177023"/>
    </source>
</evidence>